<dbReference type="InterPro" id="IPR000421">
    <property type="entry name" value="FA58C"/>
</dbReference>
<dbReference type="InterPro" id="IPR009030">
    <property type="entry name" value="Growth_fac_rcpt_cys_sf"/>
</dbReference>
<protein>
    <submittedName>
        <fullName evidence="2">Predicted protein</fullName>
    </submittedName>
</protein>
<sequence>MNEYGTCIKCLSNYYYSQASKKCIKQAPGCNYDNNGACCSCNPPFIFSNGRCTILGCETLTDYGCAQCTYPFQLNSKSGCDIPHCNAYNNSVCIGCSQGYALNKGNLCILQDPNCLNYNIEQTQCQTCIKGYRFDEDGKCEYADSHCSQFDSSGICMNCDRIYFLNPYGKCQLRDPQCLVYTNGFCTQCKAYYFVSNGVCFANVKGCKTQQSYSQCLACDNGYSLKSGTCKADITQLTWNSIDMDFNDGSAEANATFTTSFTSTTNLVQAIAVGSAKVFFSSSSLADALFQCDSQGSSGWSPSGQPQGSFVGVKTAVLQTFYAVDIRVLTGSTLDKFTLEYSMDGSSFTEIGSFSLSGVAVGTVKTFYFAPVYAQFIRIVAQSGTPNIKF</sequence>
<dbReference type="SUPFAM" id="SSF57184">
    <property type="entry name" value="Growth factor receptor domain"/>
    <property type="match status" value="1"/>
</dbReference>
<reference evidence="2" key="1">
    <citation type="journal article" date="2011" name="Plant Physiol.">
        <title>Comprehensive sequence analysis of 24,783 barley full-length cDNAs derived from 12 clone libraries.</title>
        <authorList>
            <person name="Matsumoto T."/>
            <person name="Tanaka T."/>
            <person name="Sakai H."/>
            <person name="Amano N."/>
            <person name="Kanamori H."/>
            <person name="Kurita K."/>
            <person name="Kikuta A."/>
            <person name="Kamiya K."/>
            <person name="Yamamoto M."/>
            <person name="Ikawa H."/>
            <person name="Fujii N."/>
            <person name="Hori K."/>
            <person name="Itoh T."/>
            <person name="Sato K."/>
        </authorList>
    </citation>
    <scope>NUCLEOTIDE SEQUENCE</scope>
    <source>
        <tissue evidence="2">Shoot and root</tissue>
    </source>
</reference>
<evidence type="ECO:0000259" key="1">
    <source>
        <dbReference type="PROSITE" id="PS50022"/>
    </source>
</evidence>
<dbReference type="PROSITE" id="PS50022">
    <property type="entry name" value="FA58C_3"/>
    <property type="match status" value="1"/>
</dbReference>
<proteinExistence type="evidence at transcript level"/>
<dbReference type="AlphaFoldDB" id="F2DWR3"/>
<dbReference type="SUPFAM" id="SSF49785">
    <property type="entry name" value="Galactose-binding domain-like"/>
    <property type="match status" value="1"/>
</dbReference>
<dbReference type="Gene3D" id="2.60.120.260">
    <property type="entry name" value="Galactose-binding domain-like"/>
    <property type="match status" value="1"/>
</dbReference>
<dbReference type="InterPro" id="IPR052798">
    <property type="entry name" value="Giardia_VSA"/>
</dbReference>
<dbReference type="InterPro" id="IPR008979">
    <property type="entry name" value="Galactose-bd-like_sf"/>
</dbReference>
<dbReference type="Pfam" id="PF00754">
    <property type="entry name" value="F5_F8_type_C"/>
    <property type="match status" value="1"/>
</dbReference>
<name>F2DWR3_HORVV</name>
<accession>F2DWR3</accession>
<dbReference type="EMBL" id="AK368331">
    <property type="protein sequence ID" value="BAJ99534.1"/>
    <property type="molecule type" value="mRNA"/>
</dbReference>
<organism evidence="2">
    <name type="scientific">Hordeum vulgare subsp. vulgare</name>
    <name type="common">Domesticated barley</name>
    <dbReference type="NCBI Taxonomy" id="112509"/>
    <lineage>
        <taxon>Eukaryota</taxon>
        <taxon>Viridiplantae</taxon>
        <taxon>Streptophyta</taxon>
        <taxon>Embryophyta</taxon>
        <taxon>Tracheophyta</taxon>
        <taxon>Spermatophyta</taxon>
        <taxon>Magnoliopsida</taxon>
        <taxon>Liliopsida</taxon>
        <taxon>Poales</taxon>
        <taxon>Poaceae</taxon>
        <taxon>BOP clade</taxon>
        <taxon>Pooideae</taxon>
        <taxon>Triticodae</taxon>
        <taxon>Triticeae</taxon>
        <taxon>Hordeinae</taxon>
        <taxon>Hordeum</taxon>
    </lineage>
</organism>
<evidence type="ECO:0000313" key="2">
    <source>
        <dbReference type="EMBL" id="BAJ99534.1"/>
    </source>
</evidence>
<dbReference type="PANTHER" id="PTHR23275:SF100">
    <property type="entry name" value="EGF-LIKE DOMAIN-CONTAINING PROTEIN"/>
    <property type="match status" value="1"/>
</dbReference>
<feature type="domain" description="F5/8 type C" evidence="1">
    <location>
        <begin position="256"/>
        <end position="390"/>
    </location>
</feature>
<dbReference type="PANTHER" id="PTHR23275">
    <property type="entry name" value="CABRIOLET.-RELATED"/>
    <property type="match status" value="1"/>
</dbReference>